<sequence length="193" mass="22229">MFVIYDDSTKCTIQDKKDPRLNSLEMIPMTEYKIKLAGEGMPDLVLDIMVIQNISTRISALTSSHDKFLIGLNCIDCGTKAAAWISRYLQNSNARLGYNIPQNKSLEPFEYKYNFLKENNVDITVPYENFPSCQLLSENSLSYVNSRLNHSVHTNDFQANIVFAPFHDTSFTEFKWEWINIGNAIMKNVKPWL</sequence>
<dbReference type="OrthoDB" id="17255at2759"/>
<dbReference type="InParanoid" id="E2BE07"/>
<organism evidence="2">
    <name type="scientific">Harpegnathos saltator</name>
    <name type="common">Jerdon's jumping ant</name>
    <dbReference type="NCBI Taxonomy" id="610380"/>
    <lineage>
        <taxon>Eukaryota</taxon>
        <taxon>Metazoa</taxon>
        <taxon>Ecdysozoa</taxon>
        <taxon>Arthropoda</taxon>
        <taxon>Hexapoda</taxon>
        <taxon>Insecta</taxon>
        <taxon>Pterygota</taxon>
        <taxon>Neoptera</taxon>
        <taxon>Endopterygota</taxon>
        <taxon>Hymenoptera</taxon>
        <taxon>Apocrita</taxon>
        <taxon>Aculeata</taxon>
        <taxon>Formicoidea</taxon>
        <taxon>Formicidae</taxon>
        <taxon>Ponerinae</taxon>
        <taxon>Ponerini</taxon>
        <taxon>Harpegnathos</taxon>
    </lineage>
</organism>
<dbReference type="STRING" id="610380.E2BE07"/>
<keyword evidence="2" id="KW-1185">Reference proteome</keyword>
<proteinExistence type="predicted"/>
<protein>
    <submittedName>
        <fullName evidence="1">MOSC domain-containing protein 1, mitochondrial</fullName>
    </submittedName>
</protein>
<dbReference type="Proteomes" id="UP000008237">
    <property type="component" value="Unassembled WGS sequence"/>
</dbReference>
<reference evidence="1 2" key="1">
    <citation type="journal article" date="2010" name="Science">
        <title>Genomic comparison of the ants Camponotus floridanus and Harpegnathos saltator.</title>
        <authorList>
            <person name="Bonasio R."/>
            <person name="Zhang G."/>
            <person name="Ye C."/>
            <person name="Mutti N.S."/>
            <person name="Fang X."/>
            <person name="Qin N."/>
            <person name="Donahue G."/>
            <person name="Yang P."/>
            <person name="Li Q."/>
            <person name="Li C."/>
            <person name="Zhang P."/>
            <person name="Huang Z."/>
            <person name="Berger S.L."/>
            <person name="Reinberg D."/>
            <person name="Wang J."/>
            <person name="Liebig J."/>
        </authorList>
    </citation>
    <scope>NUCLEOTIDE SEQUENCE [LARGE SCALE GENOMIC DNA]</scope>
    <source>
        <strain evidence="1 2">R22 G/1</strain>
    </source>
</reference>
<name>E2BE07_HARSA</name>
<dbReference type="SUPFAM" id="SSF141673">
    <property type="entry name" value="MOSC N-terminal domain-like"/>
    <property type="match status" value="1"/>
</dbReference>
<dbReference type="EMBL" id="GL447731">
    <property type="protein sequence ID" value="EFN86071.1"/>
    <property type="molecule type" value="Genomic_DNA"/>
</dbReference>
<gene>
    <name evidence="1" type="ORF">EAI_03022</name>
</gene>
<dbReference type="AlphaFoldDB" id="E2BE07"/>
<accession>E2BE07</accession>
<evidence type="ECO:0000313" key="2">
    <source>
        <dbReference type="Proteomes" id="UP000008237"/>
    </source>
</evidence>
<evidence type="ECO:0000313" key="1">
    <source>
        <dbReference type="EMBL" id="EFN86071.1"/>
    </source>
</evidence>